<dbReference type="OrthoDB" id="666364at2759"/>
<dbReference type="AlphaFoldDB" id="A0A8J5ZIH7"/>
<sequence length="95" mass="10316">MKDVLNALAIQVDAEGKPDAVLGKDSRKSRTHGKCTEQVLKEVTKQMTWPCKELVKKPLKITEMTSLALEKSAPQKLATGVPVGAADNSTKSRIK</sequence>
<evidence type="ECO:0000313" key="2">
    <source>
        <dbReference type="Proteomes" id="UP000700334"/>
    </source>
</evidence>
<accession>A0A8J5ZIH7</accession>
<dbReference type="EMBL" id="JAGFMF010012226">
    <property type="protein sequence ID" value="KAG8505799.1"/>
    <property type="molecule type" value="Genomic_DNA"/>
</dbReference>
<gene>
    <name evidence="1" type="ORF">J0S82_019062</name>
</gene>
<protein>
    <submittedName>
        <fullName evidence="1">Uncharacterized protein</fullName>
    </submittedName>
</protein>
<name>A0A8J5ZIH7_GALPY</name>
<dbReference type="Proteomes" id="UP000700334">
    <property type="component" value="Unassembled WGS sequence"/>
</dbReference>
<comment type="caution">
    <text evidence="1">The sequence shown here is derived from an EMBL/GenBank/DDBJ whole genome shotgun (WGS) entry which is preliminary data.</text>
</comment>
<keyword evidence="2" id="KW-1185">Reference proteome</keyword>
<proteinExistence type="predicted"/>
<reference evidence="1" key="1">
    <citation type="journal article" date="2021" name="Evol. Appl.">
        <title>The genome of the Pyrenean desman and the effects of bottlenecks and inbreeding on the genomic landscape of an endangered species.</title>
        <authorList>
            <person name="Escoda L."/>
            <person name="Castresana J."/>
        </authorList>
    </citation>
    <scope>NUCLEOTIDE SEQUENCE</scope>
    <source>
        <strain evidence="1">IBE-C5619</strain>
    </source>
</reference>
<organism evidence="1 2">
    <name type="scientific">Galemys pyrenaicus</name>
    <name type="common">Iberian desman</name>
    <name type="synonym">Pyrenean desman</name>
    <dbReference type="NCBI Taxonomy" id="202257"/>
    <lineage>
        <taxon>Eukaryota</taxon>
        <taxon>Metazoa</taxon>
        <taxon>Chordata</taxon>
        <taxon>Craniata</taxon>
        <taxon>Vertebrata</taxon>
        <taxon>Euteleostomi</taxon>
        <taxon>Mammalia</taxon>
        <taxon>Eutheria</taxon>
        <taxon>Laurasiatheria</taxon>
        <taxon>Eulipotyphla</taxon>
        <taxon>Talpidae</taxon>
        <taxon>Galemys</taxon>
    </lineage>
</organism>
<evidence type="ECO:0000313" key="1">
    <source>
        <dbReference type="EMBL" id="KAG8505799.1"/>
    </source>
</evidence>